<feature type="transmembrane region" description="Helical" evidence="6">
    <location>
        <begin position="380"/>
        <end position="399"/>
    </location>
</feature>
<evidence type="ECO:0000256" key="1">
    <source>
        <dbReference type="ARBA" id="ARBA00004651"/>
    </source>
</evidence>
<feature type="transmembrane region" description="Helical" evidence="6">
    <location>
        <begin position="339"/>
        <end position="360"/>
    </location>
</feature>
<feature type="domain" description="Major facilitator superfamily (MFS) profile" evidence="7">
    <location>
        <begin position="32"/>
        <end position="430"/>
    </location>
</feature>
<feature type="transmembrane region" description="Helical" evidence="6">
    <location>
        <begin position="192"/>
        <end position="213"/>
    </location>
</feature>
<dbReference type="RefSeq" id="WP_231819169.1">
    <property type="nucleotide sequence ID" value="NZ_CP082781.1"/>
</dbReference>
<evidence type="ECO:0000313" key="9">
    <source>
        <dbReference type="Proteomes" id="UP001199642"/>
    </source>
</evidence>
<feature type="transmembrane region" description="Helical" evidence="6">
    <location>
        <begin position="105"/>
        <end position="124"/>
    </location>
</feature>
<feature type="transmembrane region" description="Helical" evidence="6">
    <location>
        <begin position="130"/>
        <end position="152"/>
    </location>
</feature>
<evidence type="ECO:0000256" key="5">
    <source>
        <dbReference type="SAM" id="MobiDB-lite"/>
    </source>
</evidence>
<feature type="region of interest" description="Disordered" evidence="5">
    <location>
        <begin position="1"/>
        <end position="22"/>
    </location>
</feature>
<evidence type="ECO:0000256" key="6">
    <source>
        <dbReference type="SAM" id="Phobius"/>
    </source>
</evidence>
<evidence type="ECO:0000256" key="3">
    <source>
        <dbReference type="ARBA" id="ARBA00022989"/>
    </source>
</evidence>
<accession>A0ABY3RPU3</accession>
<dbReference type="Gene3D" id="1.20.1250.20">
    <property type="entry name" value="MFS general substrate transporter like domains"/>
    <property type="match status" value="2"/>
</dbReference>
<evidence type="ECO:0000256" key="2">
    <source>
        <dbReference type="ARBA" id="ARBA00022692"/>
    </source>
</evidence>
<dbReference type="Pfam" id="PF07690">
    <property type="entry name" value="MFS_1"/>
    <property type="match status" value="1"/>
</dbReference>
<feature type="transmembrane region" description="Helical" evidence="6">
    <location>
        <begin position="245"/>
        <end position="270"/>
    </location>
</feature>
<feature type="transmembrane region" description="Helical" evidence="6">
    <location>
        <begin position="31"/>
        <end position="53"/>
    </location>
</feature>
<evidence type="ECO:0000256" key="4">
    <source>
        <dbReference type="ARBA" id="ARBA00023136"/>
    </source>
</evidence>
<sequence length="430" mass="45311">MSLTPETAPPTPPLAVQPRDRDIPGGPQPRGFLALFVLAWFGINLALGTISGASIPKFFAFLDDGTKGLNLSVTAAIGGVVVILATPLFGRLSDRTMSRLGKRRPWILGGAVAGAAGCLVLAASTSLWTIVAGWVVVQAGFGAANAAVHALLADQIPARVRARVAAAASASGALALILGALVIAALPNDRQWTWFLVPGLIGAVLCAGLFLGLRDLVRTERPAPWSWADLVSTYWLDPRRHPDFFWAWACRLLVTMSIVSVSTYMLFFIIDHLGIPKEEASGVQAATLMMFTVGNVLMTILFGWISDRTGRRKPIVWISSLLSAVGLVVAILAPDVTMFYVGIVIVGAAQGAYVSVDIALMTEVLPTFDDAGKDLGIVSLSYQVPQLLVPIVAVPLLAIGGGENYTALFIAAIVFGVLGGLAVLPIRGVR</sequence>
<dbReference type="InterPro" id="IPR011701">
    <property type="entry name" value="MFS"/>
</dbReference>
<feature type="transmembrane region" description="Helical" evidence="6">
    <location>
        <begin position="73"/>
        <end position="93"/>
    </location>
</feature>
<keyword evidence="2 6" id="KW-0812">Transmembrane</keyword>
<evidence type="ECO:0000313" key="8">
    <source>
        <dbReference type="EMBL" id="UGS25255.1"/>
    </source>
</evidence>
<dbReference type="Proteomes" id="UP001199642">
    <property type="component" value="Chromosome"/>
</dbReference>
<keyword evidence="9" id="KW-1185">Reference proteome</keyword>
<organism evidence="8 9">
    <name type="scientific">Microbacterium resistens</name>
    <dbReference type="NCBI Taxonomy" id="156977"/>
    <lineage>
        <taxon>Bacteria</taxon>
        <taxon>Bacillati</taxon>
        <taxon>Actinomycetota</taxon>
        <taxon>Actinomycetes</taxon>
        <taxon>Micrococcales</taxon>
        <taxon>Microbacteriaceae</taxon>
        <taxon>Microbacterium</taxon>
    </lineage>
</organism>
<dbReference type="PROSITE" id="PS50850">
    <property type="entry name" value="MFS"/>
    <property type="match status" value="1"/>
</dbReference>
<keyword evidence="3 6" id="KW-1133">Transmembrane helix</keyword>
<feature type="transmembrane region" description="Helical" evidence="6">
    <location>
        <begin position="282"/>
        <end position="303"/>
    </location>
</feature>
<feature type="transmembrane region" description="Helical" evidence="6">
    <location>
        <begin position="164"/>
        <end position="186"/>
    </location>
</feature>
<dbReference type="InterPro" id="IPR036259">
    <property type="entry name" value="MFS_trans_sf"/>
</dbReference>
<protein>
    <submittedName>
        <fullName evidence="8">MFS transporter</fullName>
    </submittedName>
</protein>
<dbReference type="SUPFAM" id="SSF103473">
    <property type="entry name" value="MFS general substrate transporter"/>
    <property type="match status" value="1"/>
</dbReference>
<dbReference type="PANTHER" id="PTHR23528">
    <property type="match status" value="1"/>
</dbReference>
<keyword evidence="4 6" id="KW-0472">Membrane</keyword>
<dbReference type="EMBL" id="CP082781">
    <property type="protein sequence ID" value="UGS25255.1"/>
    <property type="molecule type" value="Genomic_DNA"/>
</dbReference>
<gene>
    <name evidence="8" type="ORF">K8F61_11190</name>
</gene>
<dbReference type="InterPro" id="IPR020846">
    <property type="entry name" value="MFS_dom"/>
</dbReference>
<comment type="subcellular location">
    <subcellularLocation>
        <location evidence="1">Cell membrane</location>
        <topology evidence="1">Multi-pass membrane protein</topology>
    </subcellularLocation>
</comment>
<feature type="transmembrane region" description="Helical" evidence="6">
    <location>
        <begin position="405"/>
        <end position="426"/>
    </location>
</feature>
<evidence type="ECO:0000259" key="7">
    <source>
        <dbReference type="PROSITE" id="PS50850"/>
    </source>
</evidence>
<dbReference type="PANTHER" id="PTHR23528:SF1">
    <property type="entry name" value="MAJOR FACILITATOR SUPERFAMILY (MFS) PROFILE DOMAIN-CONTAINING PROTEIN"/>
    <property type="match status" value="1"/>
</dbReference>
<name>A0ABY3RPU3_9MICO</name>
<reference evidence="8 9" key="1">
    <citation type="submission" date="2023-01" db="EMBL/GenBank/DDBJ databases">
        <title>Characterization of estradiol degrading bacteria Microbacterium sp. MZT7 and reveal degrading genes through genome analysis.</title>
        <authorList>
            <person name="Hao P."/>
            <person name="Gao Y."/>
        </authorList>
    </citation>
    <scope>NUCLEOTIDE SEQUENCE [LARGE SCALE GENOMIC DNA]</scope>
    <source>
        <strain evidence="8 9">MZT7</strain>
    </source>
</reference>
<proteinExistence type="predicted"/>
<dbReference type="CDD" id="cd06174">
    <property type="entry name" value="MFS"/>
    <property type="match status" value="1"/>
</dbReference>
<feature type="transmembrane region" description="Helical" evidence="6">
    <location>
        <begin position="315"/>
        <end position="333"/>
    </location>
</feature>